<dbReference type="Pfam" id="PF25954">
    <property type="entry name" value="Beta-barrel_RND_2"/>
    <property type="match status" value="1"/>
</dbReference>
<organism evidence="8 9">
    <name type="scientific">Halothiobacillus diazotrophicus</name>
    <dbReference type="NCBI Taxonomy" id="1860122"/>
    <lineage>
        <taxon>Bacteria</taxon>
        <taxon>Pseudomonadati</taxon>
        <taxon>Pseudomonadota</taxon>
        <taxon>Gammaproteobacteria</taxon>
        <taxon>Chromatiales</taxon>
        <taxon>Halothiobacillaceae</taxon>
        <taxon>Halothiobacillus</taxon>
    </lineage>
</organism>
<evidence type="ECO:0000313" key="8">
    <source>
        <dbReference type="EMBL" id="ANJ66511.1"/>
    </source>
</evidence>
<dbReference type="AlphaFoldDB" id="A0A191ZF54"/>
<dbReference type="KEGG" id="haz:A9404_03175"/>
<dbReference type="SUPFAM" id="SSF111369">
    <property type="entry name" value="HlyD-like secretion proteins"/>
    <property type="match status" value="2"/>
</dbReference>
<dbReference type="InterPro" id="IPR050465">
    <property type="entry name" value="UPF0194_transport"/>
</dbReference>
<evidence type="ECO:0000256" key="5">
    <source>
        <dbReference type="ARBA" id="ARBA00023054"/>
    </source>
</evidence>
<dbReference type="PANTHER" id="PTHR32347:SF29">
    <property type="entry name" value="UPF0194 MEMBRANE PROTEIN YBHG"/>
    <property type="match status" value="1"/>
</dbReference>
<evidence type="ECO:0000256" key="4">
    <source>
        <dbReference type="ARBA" id="ARBA00022764"/>
    </source>
</evidence>
<dbReference type="GO" id="GO:0042597">
    <property type="term" value="C:periplasmic space"/>
    <property type="evidence" value="ECO:0007669"/>
    <property type="project" value="UniProtKB-SubCell"/>
</dbReference>
<dbReference type="Pfam" id="PF25881">
    <property type="entry name" value="HH_YBHG"/>
    <property type="match status" value="1"/>
</dbReference>
<dbReference type="Gene3D" id="2.40.30.170">
    <property type="match status" value="1"/>
</dbReference>
<sequence length="345" mass="37350">MSKKPFVILILVAAVATGGGYVWMKQRPNPPTQALKLYGNMDLRQVDLAFDESARITQIDVQTGDRVKQGQPLAHLDARRYQTALDAALANQRASQSALDRLLAGSRPQDIERLRGVVDADMANLKTRQLTYERTIRLVRQHMAPVQSGDETRAARDAAAGQLKADQAALELAIIGPRPEDIAQARAALAAAKSQVDAARIALADTVLKAPSPGTIQNRILEPGAMASPAQPVLTLALTDPRWARVYVDEQNLGHIREGMTATLSSDSFPGKTFTGWVGYISPSAEFTPKTVESPAVRTDLVYQVRVYACDPDANLRLGMPVTVSIPFDAKVRDRGQDPCAPPAL</sequence>
<evidence type="ECO:0000256" key="3">
    <source>
        <dbReference type="ARBA" id="ARBA00022729"/>
    </source>
</evidence>
<dbReference type="InterPro" id="IPR058792">
    <property type="entry name" value="Beta-barrel_RND_2"/>
</dbReference>
<dbReference type="EMBL" id="CP016027">
    <property type="protein sequence ID" value="ANJ66511.1"/>
    <property type="molecule type" value="Genomic_DNA"/>
</dbReference>
<dbReference type="PANTHER" id="PTHR32347">
    <property type="entry name" value="EFFLUX SYSTEM COMPONENT YKNX-RELATED"/>
    <property type="match status" value="1"/>
</dbReference>
<evidence type="ECO:0000313" key="9">
    <source>
        <dbReference type="Proteomes" id="UP000078596"/>
    </source>
</evidence>
<evidence type="ECO:0000259" key="7">
    <source>
        <dbReference type="Pfam" id="PF25954"/>
    </source>
</evidence>
<dbReference type="Gene3D" id="2.40.50.100">
    <property type="match status" value="1"/>
</dbReference>
<dbReference type="STRING" id="1860122.A9404_03175"/>
<feature type="domain" description="CusB-like beta-barrel" evidence="7">
    <location>
        <begin position="243"/>
        <end position="325"/>
    </location>
</feature>
<keyword evidence="5" id="KW-0175">Coiled coil</keyword>
<gene>
    <name evidence="8" type="ORF">A9404_03175</name>
</gene>
<comment type="subcellular location">
    <subcellularLocation>
        <location evidence="1">Periplasm</location>
    </subcellularLocation>
</comment>
<evidence type="ECO:0000256" key="2">
    <source>
        <dbReference type="ARBA" id="ARBA00010602"/>
    </source>
</evidence>
<accession>A0A191ZF54</accession>
<dbReference type="RefSeq" id="WP_066098598.1">
    <property type="nucleotide sequence ID" value="NZ_CP016027.1"/>
</dbReference>
<evidence type="ECO:0000256" key="1">
    <source>
        <dbReference type="ARBA" id="ARBA00004418"/>
    </source>
</evidence>
<keyword evidence="4" id="KW-0574">Periplasm</keyword>
<dbReference type="InterPro" id="IPR059052">
    <property type="entry name" value="HH_YbhG-like"/>
</dbReference>
<keyword evidence="3" id="KW-0732">Signal</keyword>
<dbReference type="Gene3D" id="1.10.287.470">
    <property type="entry name" value="Helix hairpin bin"/>
    <property type="match status" value="1"/>
</dbReference>
<evidence type="ECO:0000259" key="6">
    <source>
        <dbReference type="Pfam" id="PF25881"/>
    </source>
</evidence>
<reference evidence="8 9" key="1">
    <citation type="submission" date="2016-06" db="EMBL/GenBank/DDBJ databases">
        <title>Insight into the functional genes involving in sulfur oxidation in Pearl River water.</title>
        <authorList>
            <person name="Luo J."/>
            <person name="Tan X."/>
            <person name="Lin W."/>
        </authorList>
    </citation>
    <scope>NUCLEOTIDE SEQUENCE [LARGE SCALE GENOMIC DNA]</scope>
    <source>
        <strain evidence="8 9">LS2</strain>
    </source>
</reference>
<comment type="similarity">
    <text evidence="2">Belongs to the UPF0194 family.</text>
</comment>
<feature type="domain" description="YbhG-like alpha-helical hairpin" evidence="6">
    <location>
        <begin position="76"/>
        <end position="203"/>
    </location>
</feature>
<protein>
    <submittedName>
        <fullName evidence="8">Uncharacterized protein</fullName>
    </submittedName>
</protein>
<proteinExistence type="inferred from homology"/>
<dbReference type="Proteomes" id="UP000078596">
    <property type="component" value="Chromosome"/>
</dbReference>
<name>A0A191ZF54_9GAMM</name>
<dbReference type="OrthoDB" id="9813967at2"/>
<keyword evidence="9" id="KW-1185">Reference proteome</keyword>